<evidence type="ECO:0000313" key="3">
    <source>
        <dbReference type="Proteomes" id="UP000198418"/>
    </source>
</evidence>
<sequence>MSGALRIKVHARDGLAVAVEIDSPRVDPSAVFIGRTPEEAAVLASRLFSLCPSAQSIATRAATGLPSQPNETLALLCEKLTELLRASLLDWPGAAPAPDDIATLRDALSLLRRAPDAAALRDALARLAPFFARQHAEAAEDDDAMRLSPRRADFLTPDDDVLVIDALWSDRTFCRAPALPGRRVETGIAARRGLAHGGLAARVTARRAEMLDTVAAMTNLCDGGAAPDLVSRGAGYAAVDSARGRLYHACKLDASGRISDYRMVAPTEWNFHPDGPFARLIAGARIGAGADAKRRVERLAFAFDPCIKAEAEILELPHA</sequence>
<keyword evidence="1" id="KW-0533">Nickel</keyword>
<organism evidence="2 3">
    <name type="scientific">Rhodoblastus acidophilus</name>
    <name type="common">Rhodopseudomonas acidophila</name>
    <dbReference type="NCBI Taxonomy" id="1074"/>
    <lineage>
        <taxon>Bacteria</taxon>
        <taxon>Pseudomonadati</taxon>
        <taxon>Pseudomonadota</taxon>
        <taxon>Alphaproteobacteria</taxon>
        <taxon>Hyphomicrobiales</taxon>
        <taxon>Rhodoblastaceae</taxon>
        <taxon>Rhodoblastus</taxon>
    </lineage>
</organism>
<evidence type="ECO:0000256" key="1">
    <source>
        <dbReference type="PIRSR" id="PIRSR601501-1"/>
    </source>
</evidence>
<dbReference type="InterPro" id="IPR050867">
    <property type="entry name" value="NiFe/NiFeSe_hydrgnase_LSU"/>
</dbReference>
<dbReference type="GO" id="GO:0016151">
    <property type="term" value="F:nickel cation binding"/>
    <property type="evidence" value="ECO:0007669"/>
    <property type="project" value="InterPro"/>
</dbReference>
<keyword evidence="3" id="KW-1185">Reference proteome</keyword>
<feature type="binding site" evidence="1">
    <location>
        <position position="263"/>
    </location>
    <ligand>
        <name>Mg(2+)</name>
        <dbReference type="ChEBI" id="CHEBI:18420"/>
    </ligand>
</feature>
<feature type="binding site" evidence="1">
    <location>
        <position position="306"/>
    </location>
    <ligand>
        <name>Ni(2+)</name>
        <dbReference type="ChEBI" id="CHEBI:49786"/>
    </ligand>
</feature>
<dbReference type="InterPro" id="IPR001501">
    <property type="entry name" value="Ni-dep_hyd_lsu"/>
</dbReference>
<dbReference type="Proteomes" id="UP000198418">
    <property type="component" value="Unassembled WGS sequence"/>
</dbReference>
<dbReference type="RefSeq" id="WP_088521495.1">
    <property type="nucleotide sequence ID" value="NZ_FYDG01000008.1"/>
</dbReference>
<accession>A0A212RXF7</accession>
<dbReference type="Pfam" id="PF00374">
    <property type="entry name" value="NiFeSe_Hases"/>
    <property type="match status" value="1"/>
</dbReference>
<dbReference type="OrthoDB" id="9157196at2"/>
<keyword evidence="1" id="KW-0460">Magnesium</keyword>
<gene>
    <name evidence="2" type="ORF">SAMN06265338_108116</name>
</gene>
<dbReference type="PANTHER" id="PTHR42958">
    <property type="entry name" value="HYDROGENASE-2 LARGE CHAIN"/>
    <property type="match status" value="1"/>
</dbReference>
<evidence type="ECO:0000313" key="2">
    <source>
        <dbReference type="EMBL" id="SNB77336.1"/>
    </source>
</evidence>
<protein>
    <submittedName>
        <fullName evidence="2">Nickel-dependent hydrogenase</fullName>
    </submittedName>
</protein>
<dbReference type="SUPFAM" id="SSF56762">
    <property type="entry name" value="HydB/Nqo4-like"/>
    <property type="match status" value="1"/>
</dbReference>
<dbReference type="EMBL" id="FYDG01000008">
    <property type="protein sequence ID" value="SNB77336.1"/>
    <property type="molecule type" value="Genomic_DNA"/>
</dbReference>
<reference evidence="3" key="1">
    <citation type="submission" date="2017-06" db="EMBL/GenBank/DDBJ databases">
        <authorList>
            <person name="Varghese N."/>
            <person name="Submissions S."/>
        </authorList>
    </citation>
    <scope>NUCLEOTIDE SEQUENCE [LARGE SCALE GENOMIC DNA]</scope>
    <source>
        <strain evidence="3">DSM 137</strain>
    </source>
</reference>
<dbReference type="Gene3D" id="1.10.645.10">
    <property type="entry name" value="Cytochrome-c3 Hydrogenase, chain B"/>
    <property type="match status" value="1"/>
</dbReference>
<dbReference type="PANTHER" id="PTHR42958:SF4">
    <property type="entry name" value="HYDROGENASE EXPRESSION_FORMATION PROTEIN HUPK"/>
    <property type="match status" value="1"/>
</dbReference>
<name>A0A212RXF7_RHOAC</name>
<dbReference type="AlphaFoldDB" id="A0A212RXF7"/>
<comment type="cofactor">
    <cofactor evidence="1">
        <name>Ni(2+)</name>
        <dbReference type="ChEBI" id="CHEBI:49786"/>
    </cofactor>
</comment>
<keyword evidence="1" id="KW-0479">Metal-binding</keyword>
<dbReference type="InterPro" id="IPR029014">
    <property type="entry name" value="NiFe-Hase_large"/>
</dbReference>
<proteinExistence type="predicted"/>